<feature type="compositionally biased region" description="Polar residues" evidence="1">
    <location>
        <begin position="17"/>
        <end position="28"/>
    </location>
</feature>
<feature type="compositionally biased region" description="Low complexity" evidence="1">
    <location>
        <begin position="66"/>
        <end position="75"/>
    </location>
</feature>
<proteinExistence type="predicted"/>
<gene>
    <name evidence="2" type="ORF">J3D65DRAFT_600116</name>
</gene>
<evidence type="ECO:0000256" key="1">
    <source>
        <dbReference type="SAM" id="MobiDB-lite"/>
    </source>
</evidence>
<dbReference type="GeneID" id="92030858"/>
<evidence type="ECO:0000313" key="3">
    <source>
        <dbReference type="Proteomes" id="UP001360953"/>
    </source>
</evidence>
<feature type="compositionally biased region" description="Polar residues" evidence="1">
    <location>
        <begin position="297"/>
        <end position="317"/>
    </location>
</feature>
<feature type="region of interest" description="Disordered" evidence="1">
    <location>
        <begin position="17"/>
        <end position="184"/>
    </location>
</feature>
<sequence length="398" mass="43287">MTIRTNLFQLCAIVPSTPSSQTEQNPLENTRKDRLLTTTTTRKFGHQRMPLTQILHHLREQGQQRDSVVASDAASTSKSLPGAASDSESSSENSTSPNTTANTNNGHEQRRTTGAPTTKPKHDLNKPLPPLPPNQSDTETSDVDSNEKDSCKSSSKMSTKTASAPSIPSKASSTTLLSNGNHHRHDISDASIAAILDKLADDDREIIVRALNSVRLDPLNNPIAPANQRKTGGLEGRSSPWPSPAVDEEKKEKNAKNKRRWLSRWPWRSGKRSKGRTSSARDTASSSSPCSHCPSSQATTAAGHTSEGNTAARTTRSLIGGSGTAAKLLRKTAQGKRERSRQTQKKTLKGQALRQMHARKKGQAQKQTLGTRALKTRERSPEAMDEGWDMTNTLLTLL</sequence>
<feature type="compositionally biased region" description="Low complexity" evidence="1">
    <location>
        <begin position="152"/>
        <end position="175"/>
    </location>
</feature>
<comment type="caution">
    <text evidence="2">The sequence shown here is derived from an EMBL/GenBank/DDBJ whole genome shotgun (WGS) entry which is preliminary data.</text>
</comment>
<dbReference type="Proteomes" id="UP001360953">
    <property type="component" value="Unassembled WGS sequence"/>
</dbReference>
<feature type="compositionally biased region" description="Low complexity" evidence="1">
    <location>
        <begin position="276"/>
        <end position="296"/>
    </location>
</feature>
<organism evidence="2 3">
    <name type="scientific">Phyllosticta citribraziliensis</name>
    <dbReference type="NCBI Taxonomy" id="989973"/>
    <lineage>
        <taxon>Eukaryota</taxon>
        <taxon>Fungi</taxon>
        <taxon>Dikarya</taxon>
        <taxon>Ascomycota</taxon>
        <taxon>Pezizomycotina</taxon>
        <taxon>Dothideomycetes</taxon>
        <taxon>Dothideomycetes incertae sedis</taxon>
        <taxon>Botryosphaeriales</taxon>
        <taxon>Phyllostictaceae</taxon>
        <taxon>Phyllosticta</taxon>
    </lineage>
</organism>
<dbReference type="EMBL" id="JBBPEH010000002">
    <property type="protein sequence ID" value="KAK7542360.1"/>
    <property type="molecule type" value="Genomic_DNA"/>
</dbReference>
<dbReference type="RefSeq" id="XP_066658653.1">
    <property type="nucleotide sequence ID" value="XM_066797952.1"/>
</dbReference>
<feature type="region of interest" description="Disordered" evidence="1">
    <location>
        <begin position="218"/>
        <end position="383"/>
    </location>
</feature>
<feature type="compositionally biased region" description="Low complexity" evidence="1">
    <location>
        <begin position="83"/>
        <end position="105"/>
    </location>
</feature>
<reference evidence="2 3" key="1">
    <citation type="submission" date="2024-04" db="EMBL/GenBank/DDBJ databases">
        <title>Phyllosticta paracitricarpa is synonymous to the EU quarantine fungus P. citricarpa based on phylogenomic analyses.</title>
        <authorList>
            <consortium name="Lawrence Berkeley National Laboratory"/>
            <person name="Van ingen-buijs V.A."/>
            <person name="Van westerhoven A.C."/>
            <person name="Haridas S."/>
            <person name="Skiadas P."/>
            <person name="Martin F."/>
            <person name="Groenewald J.Z."/>
            <person name="Crous P.W."/>
            <person name="Seidl M.F."/>
        </authorList>
    </citation>
    <scope>NUCLEOTIDE SEQUENCE [LARGE SCALE GENOMIC DNA]</scope>
    <source>
        <strain evidence="2 3">CPC 17464</strain>
    </source>
</reference>
<protein>
    <submittedName>
        <fullName evidence="2">Uncharacterized protein</fullName>
    </submittedName>
</protein>
<name>A0ABR1M5R1_9PEZI</name>
<evidence type="ECO:0000313" key="2">
    <source>
        <dbReference type="EMBL" id="KAK7542360.1"/>
    </source>
</evidence>
<keyword evidence="3" id="KW-1185">Reference proteome</keyword>
<accession>A0ABR1M5R1</accession>